<dbReference type="GO" id="GO:0098703">
    <property type="term" value="P:calcium ion import across plasma membrane"/>
    <property type="evidence" value="ECO:0007669"/>
    <property type="project" value="InterPro"/>
</dbReference>
<dbReference type="PROSITE" id="PS51257">
    <property type="entry name" value="PROKAR_LIPOPROTEIN"/>
    <property type="match status" value="1"/>
</dbReference>
<proteinExistence type="predicted"/>
<feature type="region of interest" description="Disordered" evidence="1">
    <location>
        <begin position="140"/>
        <end position="162"/>
    </location>
</feature>
<protein>
    <submittedName>
        <fullName evidence="2">Calcium channel subunit mid1</fullName>
    </submittedName>
</protein>
<dbReference type="Pfam" id="PF12929">
    <property type="entry name" value="Mid1"/>
    <property type="match status" value="1"/>
</dbReference>
<dbReference type="PANTHER" id="PTHR39142">
    <property type="entry name" value="MID1P"/>
    <property type="match status" value="1"/>
</dbReference>
<evidence type="ECO:0000313" key="2">
    <source>
        <dbReference type="EMBL" id="RAR04886.1"/>
    </source>
</evidence>
<evidence type="ECO:0000256" key="1">
    <source>
        <dbReference type="SAM" id="MobiDB-lite"/>
    </source>
</evidence>
<reference evidence="3" key="1">
    <citation type="submission" date="2018-05" db="EMBL/GenBank/DDBJ databases">
        <title>Draft genome sequence of Stemphylium lycopersici strain CIDEFI 213.</title>
        <authorList>
            <person name="Medina R."/>
            <person name="Franco M.E.E."/>
            <person name="Lucentini C.G."/>
            <person name="Saparrat M.C.N."/>
            <person name="Balatti P.A."/>
        </authorList>
    </citation>
    <scope>NUCLEOTIDE SEQUENCE [LARGE SCALE GENOMIC DNA]</scope>
    <source>
        <strain evidence="3">CIDEFI 213</strain>
    </source>
</reference>
<keyword evidence="3" id="KW-1185">Reference proteome</keyword>
<organism evidence="2 3">
    <name type="scientific">Stemphylium lycopersici</name>
    <name type="common">Tomato gray leaf spot disease fungus</name>
    <name type="synonym">Thyrospora lycopersici</name>
    <dbReference type="NCBI Taxonomy" id="183478"/>
    <lineage>
        <taxon>Eukaryota</taxon>
        <taxon>Fungi</taxon>
        <taxon>Dikarya</taxon>
        <taxon>Ascomycota</taxon>
        <taxon>Pezizomycotina</taxon>
        <taxon>Dothideomycetes</taxon>
        <taxon>Pleosporomycetidae</taxon>
        <taxon>Pleosporales</taxon>
        <taxon>Pleosporineae</taxon>
        <taxon>Pleosporaceae</taxon>
        <taxon>Stemphylium</taxon>
    </lineage>
</organism>
<dbReference type="STRING" id="183478.A0A364MVL4"/>
<dbReference type="InterPro" id="IPR024338">
    <property type="entry name" value="MID1/Yam8"/>
</dbReference>
<dbReference type="PANTHER" id="PTHR39142:SF1">
    <property type="entry name" value="AEL197CP"/>
    <property type="match status" value="1"/>
</dbReference>
<dbReference type="EMBL" id="QGDH01000145">
    <property type="protein sequence ID" value="RAR04886.1"/>
    <property type="molecule type" value="Genomic_DNA"/>
</dbReference>
<dbReference type="AlphaFoldDB" id="A0A364MVL4"/>
<dbReference type="Proteomes" id="UP000249619">
    <property type="component" value="Unassembled WGS sequence"/>
</dbReference>
<evidence type="ECO:0000313" key="3">
    <source>
        <dbReference type="Proteomes" id="UP000249619"/>
    </source>
</evidence>
<name>A0A364MVL4_STELY</name>
<dbReference type="GO" id="GO:0005262">
    <property type="term" value="F:calcium channel activity"/>
    <property type="evidence" value="ECO:0007669"/>
    <property type="project" value="InterPro"/>
</dbReference>
<comment type="caution">
    <text evidence="2">The sequence shown here is derived from an EMBL/GenBank/DDBJ whole genome shotgun (WGS) entry which is preliminary data.</text>
</comment>
<accession>A0A364MVL4</accession>
<gene>
    <name evidence="2" type="ORF">DDE83_007661</name>
</gene>
<sequence>MQRPVLSPLQSRLLVYFVATASCLAIWTSCTPRFVVHAQVLVTSDTELVDTTVLRALADDDDLSHIQNAGYDRGESEGYEPEFGYLDRTLIGRQAVEVDKLVNNQKMEKNIDPENTIHFVLEKGQLRLRRAVEVPQDALEARGTDNTSDETTLEGRAHDEVEDGTARTGIDGLHKRQSESTRVWLTANTCRQPMPIGNATEASKNHPQLVMYVSTSSENQKPGPSSSENTITNLTTGLFNSGYVNFEFNATSDVYVGISAPKLEDDWFGSWHFELAASTDGPYHNYNESDPFLYMIDTDSESTLFITYDLGDSNKTEDVEKWREQNPFQMYAFAAGEYTPISGLERSYCALKEQFNVNNTRNFTIDTGITTQFGRSSGDDFPKARFHVRGLEAATMYNGFVVVEASEEASYIPGVGTTRGGGRVFQAFNWTTKADDSCQVLFDLDFCDMVAYAVPSNTTFKYNDSALAEIYDTQARNYYANFQKSLAQVACDTTSEAQYSLARTCADCDRDYKNWLCMVLMPRCEDWTATEDYLQPRNINSTFANGSLPLLDGELLQFNETWPENVAFTSSRNPLIDEVIKPGPYKEMKPCEDMCFDIVRSCPPQLGFGCPNGVQRDVSYGRKDADPNRLTCSFPGAVVKLNARGSAGGLSVRVGSVVGVVAVVGMMLWV</sequence>
<dbReference type="OrthoDB" id="5405745at2759"/>